<evidence type="ECO:0000313" key="4">
    <source>
        <dbReference type="EMBL" id="EJT77060.1"/>
    </source>
</evidence>
<evidence type="ECO:0000256" key="2">
    <source>
        <dbReference type="SAM" id="MobiDB-lite"/>
    </source>
</evidence>
<feature type="domain" description="DUF4048" evidence="3">
    <location>
        <begin position="409"/>
        <end position="489"/>
    </location>
</feature>
<dbReference type="eggNOG" id="ENOG502S19N">
    <property type="taxonomic scope" value="Eukaryota"/>
</dbReference>
<dbReference type="VEuPathDB" id="FungiDB:GGTG_06974"/>
<feature type="region of interest" description="Disordered" evidence="2">
    <location>
        <begin position="173"/>
        <end position="226"/>
    </location>
</feature>
<dbReference type="OrthoDB" id="4097086at2759"/>
<gene>
    <name evidence="5" type="primary">20347432</name>
    <name evidence="4" type="ORF">GGTG_06974</name>
</gene>
<reference evidence="5" key="5">
    <citation type="submission" date="2018-04" db="UniProtKB">
        <authorList>
            <consortium name="EnsemblFungi"/>
        </authorList>
    </citation>
    <scope>IDENTIFICATION</scope>
    <source>
        <strain evidence="5">R3-111a-1</strain>
    </source>
</reference>
<feature type="compositionally biased region" description="Polar residues" evidence="2">
    <location>
        <begin position="467"/>
        <end position="480"/>
    </location>
</feature>
<dbReference type="EMBL" id="GL385397">
    <property type="protein sequence ID" value="EJT77060.1"/>
    <property type="molecule type" value="Genomic_DNA"/>
</dbReference>
<dbReference type="InterPro" id="IPR025122">
    <property type="entry name" value="DUF4048"/>
</dbReference>
<reference evidence="6" key="1">
    <citation type="submission" date="2010-07" db="EMBL/GenBank/DDBJ databases">
        <title>The genome sequence of Gaeumannomyces graminis var. tritici strain R3-111a-1.</title>
        <authorList>
            <consortium name="The Broad Institute Genome Sequencing Platform"/>
            <person name="Ma L.-J."/>
            <person name="Dead R."/>
            <person name="Young S."/>
            <person name="Zeng Q."/>
            <person name="Koehrsen M."/>
            <person name="Alvarado L."/>
            <person name="Berlin A."/>
            <person name="Chapman S.B."/>
            <person name="Chen Z."/>
            <person name="Freedman E."/>
            <person name="Gellesch M."/>
            <person name="Goldberg J."/>
            <person name="Griggs A."/>
            <person name="Gujja S."/>
            <person name="Heilman E.R."/>
            <person name="Heiman D."/>
            <person name="Hepburn T."/>
            <person name="Howarth C."/>
            <person name="Jen D."/>
            <person name="Larson L."/>
            <person name="Mehta T."/>
            <person name="Neiman D."/>
            <person name="Pearson M."/>
            <person name="Roberts A."/>
            <person name="Saif S."/>
            <person name="Shea T."/>
            <person name="Shenoy N."/>
            <person name="Sisk P."/>
            <person name="Stolte C."/>
            <person name="Sykes S."/>
            <person name="Walk T."/>
            <person name="White J."/>
            <person name="Yandava C."/>
            <person name="Haas B."/>
            <person name="Nusbaum C."/>
            <person name="Birren B."/>
        </authorList>
    </citation>
    <scope>NUCLEOTIDE SEQUENCE [LARGE SCALE GENOMIC DNA]</scope>
    <source>
        <strain evidence="6">R3-111a-1</strain>
    </source>
</reference>
<feature type="coiled-coil region" evidence="1">
    <location>
        <begin position="236"/>
        <end position="270"/>
    </location>
</feature>
<feature type="compositionally biased region" description="Polar residues" evidence="2">
    <location>
        <begin position="198"/>
        <end position="210"/>
    </location>
</feature>
<reference evidence="4" key="3">
    <citation type="submission" date="2010-09" db="EMBL/GenBank/DDBJ databases">
        <title>Annotation of Gaeumannomyces graminis var. tritici R3-111a-1.</title>
        <authorList>
            <consortium name="The Broad Institute Genome Sequencing Platform"/>
            <person name="Ma L.-J."/>
            <person name="Dead R."/>
            <person name="Young S.K."/>
            <person name="Zeng Q."/>
            <person name="Gargeya S."/>
            <person name="Fitzgerald M."/>
            <person name="Haas B."/>
            <person name="Abouelleil A."/>
            <person name="Alvarado L."/>
            <person name="Arachchi H.M."/>
            <person name="Berlin A."/>
            <person name="Brown A."/>
            <person name="Chapman S.B."/>
            <person name="Chen Z."/>
            <person name="Dunbar C."/>
            <person name="Freedman E."/>
            <person name="Gearin G."/>
            <person name="Gellesch M."/>
            <person name="Goldberg J."/>
            <person name="Griggs A."/>
            <person name="Gujja S."/>
            <person name="Heiman D."/>
            <person name="Howarth C."/>
            <person name="Larson L."/>
            <person name="Lui A."/>
            <person name="MacDonald P.J.P."/>
            <person name="Mehta T."/>
            <person name="Montmayeur A."/>
            <person name="Murphy C."/>
            <person name="Neiman D."/>
            <person name="Pearson M."/>
            <person name="Priest M."/>
            <person name="Roberts A."/>
            <person name="Saif S."/>
            <person name="Shea T."/>
            <person name="Shenoy N."/>
            <person name="Sisk P."/>
            <person name="Stolte C."/>
            <person name="Sykes S."/>
            <person name="Yandava C."/>
            <person name="Wortman J."/>
            <person name="Nusbaum C."/>
            <person name="Birren B."/>
        </authorList>
    </citation>
    <scope>NUCLEOTIDE SEQUENCE</scope>
    <source>
        <strain evidence="4">R3-111a-1</strain>
    </source>
</reference>
<dbReference type="Pfam" id="PF13257">
    <property type="entry name" value="DUF4048"/>
    <property type="match status" value="1"/>
</dbReference>
<dbReference type="HOGENOM" id="CLU_016967_2_0_1"/>
<evidence type="ECO:0000259" key="3">
    <source>
        <dbReference type="Pfam" id="PF13257"/>
    </source>
</evidence>
<sequence>MTISLQRICLLSTCPNILFSDNHLRLFKVYIATRSNITTAPPYRSRQRRTQSATVLATLHRAKRRSRVSIPIRNPEFFQSASRDIFLSKVLPRRLSPRLHPDPKPVTKRPATPLATLPTMEMPLQPRPVSGLGFDLDAERPPSACSDAIPRGLQSPHRIQPSVGLDDLLETRSARSNSAASRNPNRLSLTLPIPVNLPTATPTRPSSSVAPSYPATPAETPDLMSPVDPKDFIAAIASQERRVLDLREELARAERELNVLKRNFTHTERTKKARETRTSQRMRDMSMTLIDISTSDEDTAAAKRSAELDRRKAILLGMQSAPGTPQLPQESKKKVFQGGHMRTLSLLSPTKTEPGDFSVHEDAVDQLKTSSKELDEQFANIVRYAPITPAQLSKRASWAPRSVQHQATSGVKQIAEDLKIGLWTFVEDLRQATVGDEPITGVGQPMRGPHSGSRPGNGSFADDQGTIRPSVQSTRSQATTAFEDDSFGSPLQEETGNANRHQRKTSKAEKPKRWSWTPLTVDSLDDSDWSNWDMPPTKSPRWSGTTIAGDAIPTIPEKTESEAAAAQKDCDQVLQPAAKLDELSWPVLNGLTPGKLKQHASEYIKEWEKSLSPPGSVLFANDEINAA</sequence>
<protein>
    <recommendedName>
        <fullName evidence="3">DUF4048 domain-containing protein</fullName>
    </recommendedName>
</protein>
<name>J3P0C7_GAET3</name>
<organism evidence="4">
    <name type="scientific">Gaeumannomyces tritici (strain R3-111a-1)</name>
    <name type="common">Wheat and barley take-all root rot fungus</name>
    <name type="synonym">Gaeumannomyces graminis var. tritici</name>
    <dbReference type="NCBI Taxonomy" id="644352"/>
    <lineage>
        <taxon>Eukaryota</taxon>
        <taxon>Fungi</taxon>
        <taxon>Dikarya</taxon>
        <taxon>Ascomycota</taxon>
        <taxon>Pezizomycotina</taxon>
        <taxon>Sordariomycetes</taxon>
        <taxon>Sordariomycetidae</taxon>
        <taxon>Magnaporthales</taxon>
        <taxon>Magnaporthaceae</taxon>
        <taxon>Gaeumannomyces</taxon>
    </lineage>
</organism>
<feature type="compositionally biased region" description="Low complexity" evidence="2">
    <location>
        <begin position="174"/>
        <end position="186"/>
    </location>
</feature>
<keyword evidence="6" id="KW-1185">Reference proteome</keyword>
<proteinExistence type="predicted"/>
<feature type="region of interest" description="Disordered" evidence="2">
    <location>
        <begin position="436"/>
        <end position="514"/>
    </location>
</feature>
<accession>J3P0C7</accession>
<reference evidence="4" key="2">
    <citation type="submission" date="2010-07" db="EMBL/GenBank/DDBJ databases">
        <authorList>
            <consortium name="The Broad Institute Genome Sequencing Platform"/>
            <consortium name="Broad Institute Genome Sequencing Center for Infectious Disease"/>
            <person name="Ma L.-J."/>
            <person name="Dead R."/>
            <person name="Young S."/>
            <person name="Zeng Q."/>
            <person name="Koehrsen M."/>
            <person name="Alvarado L."/>
            <person name="Berlin A."/>
            <person name="Chapman S.B."/>
            <person name="Chen Z."/>
            <person name="Freedman E."/>
            <person name="Gellesch M."/>
            <person name="Goldberg J."/>
            <person name="Griggs A."/>
            <person name="Gujja S."/>
            <person name="Heilman E.R."/>
            <person name="Heiman D."/>
            <person name="Hepburn T."/>
            <person name="Howarth C."/>
            <person name="Jen D."/>
            <person name="Larson L."/>
            <person name="Mehta T."/>
            <person name="Neiman D."/>
            <person name="Pearson M."/>
            <person name="Roberts A."/>
            <person name="Saif S."/>
            <person name="Shea T."/>
            <person name="Shenoy N."/>
            <person name="Sisk P."/>
            <person name="Stolte C."/>
            <person name="Sykes S."/>
            <person name="Walk T."/>
            <person name="White J."/>
            <person name="Yandava C."/>
            <person name="Haas B."/>
            <person name="Nusbaum C."/>
            <person name="Birren B."/>
        </authorList>
    </citation>
    <scope>NUCLEOTIDE SEQUENCE</scope>
    <source>
        <strain evidence="4">R3-111a-1</strain>
    </source>
</reference>
<evidence type="ECO:0000313" key="5">
    <source>
        <dbReference type="EnsemblFungi" id="EJT77060"/>
    </source>
</evidence>
<dbReference type="AlphaFoldDB" id="J3P0C7"/>
<dbReference type="Proteomes" id="UP000006039">
    <property type="component" value="Unassembled WGS sequence"/>
</dbReference>
<reference evidence="5" key="4">
    <citation type="journal article" date="2015" name="G3 (Bethesda)">
        <title>Genome sequences of three phytopathogenic species of the Magnaporthaceae family of fungi.</title>
        <authorList>
            <person name="Okagaki L.H."/>
            <person name="Nunes C.C."/>
            <person name="Sailsbery J."/>
            <person name="Clay B."/>
            <person name="Brown D."/>
            <person name="John T."/>
            <person name="Oh Y."/>
            <person name="Young N."/>
            <person name="Fitzgerald M."/>
            <person name="Haas B.J."/>
            <person name="Zeng Q."/>
            <person name="Young S."/>
            <person name="Adiconis X."/>
            <person name="Fan L."/>
            <person name="Levin J.Z."/>
            <person name="Mitchell T.K."/>
            <person name="Okubara P.A."/>
            <person name="Farman M.L."/>
            <person name="Kohn L.M."/>
            <person name="Birren B."/>
            <person name="Ma L.-J."/>
            <person name="Dean R.A."/>
        </authorList>
    </citation>
    <scope>NUCLEOTIDE SEQUENCE</scope>
    <source>
        <strain evidence="5">R3-111a-1</strain>
    </source>
</reference>
<dbReference type="RefSeq" id="XP_009223060.1">
    <property type="nucleotide sequence ID" value="XM_009224796.1"/>
</dbReference>
<evidence type="ECO:0000256" key="1">
    <source>
        <dbReference type="SAM" id="Coils"/>
    </source>
</evidence>
<evidence type="ECO:0000313" key="6">
    <source>
        <dbReference type="Proteomes" id="UP000006039"/>
    </source>
</evidence>
<keyword evidence="1" id="KW-0175">Coiled coil</keyword>
<dbReference type="EnsemblFungi" id="EJT77060">
    <property type="protein sequence ID" value="EJT77060"/>
    <property type="gene ID" value="GGTG_06974"/>
</dbReference>
<dbReference type="GeneID" id="20347432"/>